<reference evidence="3" key="1">
    <citation type="submission" date="2020-10" db="EMBL/GenBank/DDBJ databases">
        <authorList>
            <person name="Gilroy R."/>
        </authorList>
    </citation>
    <scope>NUCLEOTIDE SEQUENCE</scope>
    <source>
        <strain evidence="3">7463</strain>
    </source>
</reference>
<organism evidence="3 4">
    <name type="scientific">Candidatus Aphodousia faecigallinarum</name>
    <dbReference type="NCBI Taxonomy" id="2840677"/>
    <lineage>
        <taxon>Bacteria</taxon>
        <taxon>Pseudomonadati</taxon>
        <taxon>Pseudomonadota</taxon>
        <taxon>Betaproteobacteria</taxon>
        <taxon>Burkholderiales</taxon>
        <taxon>Sutterellaceae</taxon>
        <taxon>Sutterellaceae incertae sedis</taxon>
        <taxon>Candidatus Aphodousia</taxon>
    </lineage>
</organism>
<feature type="transmembrane region" description="Helical" evidence="1">
    <location>
        <begin position="118"/>
        <end position="138"/>
    </location>
</feature>
<feature type="transmembrane region" description="Helical" evidence="1">
    <location>
        <begin position="91"/>
        <end position="111"/>
    </location>
</feature>
<feature type="transmembrane region" description="Helical" evidence="1">
    <location>
        <begin position="32"/>
        <end position="54"/>
    </location>
</feature>
<dbReference type="EMBL" id="DVMY01000087">
    <property type="protein sequence ID" value="HIU37742.1"/>
    <property type="molecule type" value="Genomic_DNA"/>
</dbReference>
<proteinExistence type="predicted"/>
<protein>
    <submittedName>
        <fullName evidence="3">Tripartite tricarboxylate transporter TctB family protein</fullName>
    </submittedName>
</protein>
<keyword evidence="1" id="KW-0812">Transmembrane</keyword>
<evidence type="ECO:0000313" key="3">
    <source>
        <dbReference type="EMBL" id="HIU37742.1"/>
    </source>
</evidence>
<keyword evidence="1" id="KW-0472">Membrane</keyword>
<evidence type="ECO:0000259" key="2">
    <source>
        <dbReference type="Pfam" id="PF07331"/>
    </source>
</evidence>
<gene>
    <name evidence="3" type="ORF">IAC56_05655</name>
</gene>
<keyword evidence="1" id="KW-1133">Transmembrane helix</keyword>
<evidence type="ECO:0000313" key="4">
    <source>
        <dbReference type="Proteomes" id="UP000824083"/>
    </source>
</evidence>
<accession>A0A9D1II80</accession>
<evidence type="ECO:0000256" key="1">
    <source>
        <dbReference type="SAM" id="Phobius"/>
    </source>
</evidence>
<feature type="domain" description="DUF1468" evidence="2">
    <location>
        <begin position="13"/>
        <end position="143"/>
    </location>
</feature>
<dbReference type="Pfam" id="PF07331">
    <property type="entry name" value="TctB"/>
    <property type="match status" value="1"/>
</dbReference>
<name>A0A9D1II80_9BURK</name>
<dbReference type="Proteomes" id="UP000824083">
    <property type="component" value="Unassembled WGS sequence"/>
</dbReference>
<feature type="transmembrane region" description="Helical" evidence="1">
    <location>
        <begin position="66"/>
        <end position="85"/>
    </location>
</feature>
<comment type="caution">
    <text evidence="3">The sequence shown here is derived from an EMBL/GenBank/DDBJ whole genome shotgun (WGS) entry which is preliminary data.</text>
</comment>
<feature type="transmembrane region" description="Helical" evidence="1">
    <location>
        <begin position="7"/>
        <end position="26"/>
    </location>
</feature>
<sequence>MKKSDIPVVCIIYAIAIVFLIMTLNLPEAAQVYPMVLISALIFVNTLYLIRTFLKYRQDHRIENDYPIVFSGFLPMQFFGVFLSVAGYLVLMYFCGYYVATVVYLAGSLMFLKVPVRFNLMTVVVMVVMVAVVFSYFLKVPLPAGLLFE</sequence>
<dbReference type="InterPro" id="IPR009936">
    <property type="entry name" value="DUF1468"/>
</dbReference>
<dbReference type="AlphaFoldDB" id="A0A9D1II80"/>
<reference evidence="3" key="2">
    <citation type="journal article" date="2021" name="PeerJ">
        <title>Extensive microbial diversity within the chicken gut microbiome revealed by metagenomics and culture.</title>
        <authorList>
            <person name="Gilroy R."/>
            <person name="Ravi A."/>
            <person name="Getino M."/>
            <person name="Pursley I."/>
            <person name="Horton D.L."/>
            <person name="Alikhan N.F."/>
            <person name="Baker D."/>
            <person name="Gharbi K."/>
            <person name="Hall N."/>
            <person name="Watson M."/>
            <person name="Adriaenssens E.M."/>
            <person name="Foster-Nyarko E."/>
            <person name="Jarju S."/>
            <person name="Secka A."/>
            <person name="Antonio M."/>
            <person name="Oren A."/>
            <person name="Chaudhuri R.R."/>
            <person name="La Ragione R."/>
            <person name="Hildebrand F."/>
            <person name="Pallen M.J."/>
        </authorList>
    </citation>
    <scope>NUCLEOTIDE SEQUENCE</scope>
    <source>
        <strain evidence="3">7463</strain>
    </source>
</reference>